<evidence type="ECO:0000256" key="3">
    <source>
        <dbReference type="ARBA" id="ARBA00022723"/>
    </source>
</evidence>
<keyword evidence="5 7" id="KW-0408">Iron</keyword>
<protein>
    <submittedName>
        <fullName evidence="8">Cytochrome P450</fullName>
    </submittedName>
</protein>
<name>A0A4R7VX34_9PSEU</name>
<proteinExistence type="inferred from homology"/>
<dbReference type="InterPro" id="IPR001128">
    <property type="entry name" value="Cyt_P450"/>
</dbReference>
<evidence type="ECO:0000313" key="9">
    <source>
        <dbReference type="Proteomes" id="UP000294927"/>
    </source>
</evidence>
<dbReference type="GO" id="GO:0004497">
    <property type="term" value="F:monooxygenase activity"/>
    <property type="evidence" value="ECO:0007669"/>
    <property type="project" value="UniProtKB-KW"/>
</dbReference>
<dbReference type="PROSITE" id="PS00086">
    <property type="entry name" value="CYTOCHROME_P450"/>
    <property type="match status" value="1"/>
</dbReference>
<dbReference type="PANTHER" id="PTHR46696">
    <property type="entry name" value="P450, PUTATIVE (EUROFUNG)-RELATED"/>
    <property type="match status" value="1"/>
</dbReference>
<dbReference type="GO" id="GO:0016705">
    <property type="term" value="F:oxidoreductase activity, acting on paired donors, with incorporation or reduction of molecular oxygen"/>
    <property type="evidence" value="ECO:0007669"/>
    <property type="project" value="InterPro"/>
</dbReference>
<evidence type="ECO:0000256" key="4">
    <source>
        <dbReference type="ARBA" id="ARBA00023002"/>
    </source>
</evidence>
<reference evidence="8 9" key="1">
    <citation type="submission" date="2019-03" db="EMBL/GenBank/DDBJ databases">
        <title>Genomic Encyclopedia of Archaeal and Bacterial Type Strains, Phase II (KMG-II): from individual species to whole genera.</title>
        <authorList>
            <person name="Goeker M."/>
        </authorList>
    </citation>
    <scope>NUCLEOTIDE SEQUENCE [LARGE SCALE GENOMIC DNA]</scope>
    <source>
        <strain evidence="8 9">DSM 45499</strain>
    </source>
</reference>
<dbReference type="PRINTS" id="PR00359">
    <property type="entry name" value="BP450"/>
</dbReference>
<comment type="similarity">
    <text evidence="1 7">Belongs to the cytochrome P450 family.</text>
</comment>
<dbReference type="FunFam" id="1.10.630.10:FF:000018">
    <property type="entry name" value="Cytochrome P450 monooxygenase"/>
    <property type="match status" value="1"/>
</dbReference>
<dbReference type="EMBL" id="SOCP01000004">
    <property type="protein sequence ID" value="TDV54215.1"/>
    <property type="molecule type" value="Genomic_DNA"/>
</dbReference>
<dbReference type="Gene3D" id="1.10.630.10">
    <property type="entry name" value="Cytochrome P450"/>
    <property type="match status" value="1"/>
</dbReference>
<evidence type="ECO:0000313" key="8">
    <source>
        <dbReference type="EMBL" id="TDV54215.1"/>
    </source>
</evidence>
<keyword evidence="6 7" id="KW-0503">Monooxygenase</keyword>
<accession>A0A4R7VX34</accession>
<keyword evidence="9" id="KW-1185">Reference proteome</keyword>
<evidence type="ECO:0000256" key="6">
    <source>
        <dbReference type="ARBA" id="ARBA00023033"/>
    </source>
</evidence>
<gene>
    <name evidence="8" type="ORF">CLV71_104686</name>
</gene>
<keyword evidence="3 7" id="KW-0479">Metal-binding</keyword>
<dbReference type="AlphaFoldDB" id="A0A4R7VX34"/>
<dbReference type="CDD" id="cd11031">
    <property type="entry name" value="Cyp158A-like"/>
    <property type="match status" value="1"/>
</dbReference>
<dbReference type="GO" id="GO:0005506">
    <property type="term" value="F:iron ion binding"/>
    <property type="evidence" value="ECO:0007669"/>
    <property type="project" value="InterPro"/>
</dbReference>
<evidence type="ECO:0000256" key="1">
    <source>
        <dbReference type="ARBA" id="ARBA00010617"/>
    </source>
</evidence>
<dbReference type="Proteomes" id="UP000294927">
    <property type="component" value="Unassembled WGS sequence"/>
</dbReference>
<organism evidence="8 9">
    <name type="scientific">Actinophytocola oryzae</name>
    <dbReference type="NCBI Taxonomy" id="502181"/>
    <lineage>
        <taxon>Bacteria</taxon>
        <taxon>Bacillati</taxon>
        <taxon>Actinomycetota</taxon>
        <taxon>Actinomycetes</taxon>
        <taxon>Pseudonocardiales</taxon>
        <taxon>Pseudonocardiaceae</taxon>
    </lineage>
</organism>
<evidence type="ECO:0000256" key="2">
    <source>
        <dbReference type="ARBA" id="ARBA00022617"/>
    </source>
</evidence>
<dbReference type="SUPFAM" id="SSF48264">
    <property type="entry name" value="Cytochrome P450"/>
    <property type="match status" value="1"/>
</dbReference>
<keyword evidence="4 7" id="KW-0560">Oxidoreductase</keyword>
<dbReference type="InterPro" id="IPR017972">
    <property type="entry name" value="Cyt_P450_CS"/>
</dbReference>
<dbReference type="InterPro" id="IPR036396">
    <property type="entry name" value="Cyt_P450_sf"/>
</dbReference>
<dbReference type="PANTHER" id="PTHR46696:SF1">
    <property type="entry name" value="CYTOCHROME P450 YJIB-RELATED"/>
    <property type="match status" value="1"/>
</dbReference>
<evidence type="ECO:0000256" key="5">
    <source>
        <dbReference type="ARBA" id="ARBA00023004"/>
    </source>
</evidence>
<dbReference type="RefSeq" id="WP_133903178.1">
    <property type="nucleotide sequence ID" value="NZ_SOCP01000004.1"/>
</dbReference>
<comment type="caution">
    <text evidence="8">The sequence shown here is derived from an EMBL/GenBank/DDBJ whole genome shotgun (WGS) entry which is preliminary data.</text>
</comment>
<keyword evidence="2 7" id="KW-0349">Heme</keyword>
<dbReference type="InterPro" id="IPR002397">
    <property type="entry name" value="Cyt_P450_B"/>
</dbReference>
<sequence>MTETQQDRVVHFWPVDDLDGLEMDPLLHRLVRDEPVARIRMRFGEEDAWLVTRYDYVKQVTSDQRFCRSLTVGRPVTSMTPNVIAPPAGIGRFDPPEHTKLRRLIAHAFTPKRAATLRVETQALADALIGAMVEQGPPADLVAQLTIPLPERSIGVLLGVPQDDLDRLRQWRRVLFSSDHTADQSRATMKEIADYFGELADYRVQHPHDDLFSELALAQREGALTRPQLVSLSVLMVLNAFDQLPNQAAGMVYTLLTHPGQFTLLREDPGLMGSAIEEMLRFIPQRNGVGLFRVATEDILVGDTLISAGDPVYVSYLAANRDPAVFTDPDRLDITRAEAPHLAFGHGTHYCIGSAHTRMLLDVVLTTLMRACPDLGLAVHPDEVEWHRGTVNRGPAALPVAW</sequence>
<dbReference type="Pfam" id="PF00067">
    <property type="entry name" value="p450"/>
    <property type="match status" value="1"/>
</dbReference>
<dbReference type="GO" id="GO:0020037">
    <property type="term" value="F:heme binding"/>
    <property type="evidence" value="ECO:0007669"/>
    <property type="project" value="InterPro"/>
</dbReference>
<evidence type="ECO:0000256" key="7">
    <source>
        <dbReference type="RuleBase" id="RU000461"/>
    </source>
</evidence>
<dbReference type="OrthoDB" id="141712at2"/>